<dbReference type="Proteomes" id="UP000192342">
    <property type="component" value="Unassembled WGS sequence"/>
</dbReference>
<keyword evidence="11" id="KW-1185">Reference proteome</keyword>
<dbReference type="GO" id="GO:0030395">
    <property type="term" value="F:lactose binding"/>
    <property type="evidence" value="ECO:0007669"/>
    <property type="project" value="TreeGrafter"/>
</dbReference>
<accession>A0A1Y1SBJ1</accession>
<feature type="transmembrane region" description="Helical" evidence="8">
    <location>
        <begin position="73"/>
        <end position="89"/>
    </location>
</feature>
<feature type="domain" description="Major facilitator superfamily associated" evidence="9">
    <location>
        <begin position="9"/>
        <end position="363"/>
    </location>
</feature>
<name>A0A1Y1SBJ1_9GAMM</name>
<feature type="transmembrane region" description="Helical" evidence="8">
    <location>
        <begin position="360"/>
        <end position="380"/>
    </location>
</feature>
<sequence length="395" mass="43274">MLAAATLHARLSAYYAGFYAVLGALLPYFGLWLAARDLSPTQIGLIFSVHGATRVALPLAWGWVADRSGRRMWLIRLASLMALLGFVILPFAQSYTAILLAVVVFSVFWNATMPQFEAVTLGHLRVTGGDYSRVRLWGSVGFVVAVVGLGYLFDVVSINYLPWIMLAFLAWMVISASLIPDSQMLAAHDEQSSATIWDVLRQPVVMALLLVVFCSQLSFAPYYSFFSLYLERQAYPPGQIGLLWAFGVVLEIWVFVYTGRLIVRYGVHAMMVLALASTALRWTLLPPFVDNVPVLLLLQALHMSSFGIFHACGIYYIGSLFPAHLQGRGQALYVTCGFGAGGSLGAWLSGWIWENQSPDAMYYMAGGVAAAGAVVAWRFLFNPDVGGQARVSAAR</sequence>
<evidence type="ECO:0000256" key="7">
    <source>
        <dbReference type="ARBA" id="ARBA00023136"/>
    </source>
</evidence>
<evidence type="ECO:0000259" key="9">
    <source>
        <dbReference type="Pfam" id="PF12832"/>
    </source>
</evidence>
<evidence type="ECO:0000256" key="8">
    <source>
        <dbReference type="SAM" id="Phobius"/>
    </source>
</evidence>
<evidence type="ECO:0000256" key="3">
    <source>
        <dbReference type="ARBA" id="ARBA00022475"/>
    </source>
</evidence>
<feature type="transmembrane region" description="Helical" evidence="8">
    <location>
        <begin position="41"/>
        <end position="61"/>
    </location>
</feature>
<feature type="transmembrane region" description="Helical" evidence="8">
    <location>
        <begin position="240"/>
        <end position="258"/>
    </location>
</feature>
<keyword evidence="4" id="KW-0997">Cell inner membrane</keyword>
<dbReference type="InterPro" id="IPR036259">
    <property type="entry name" value="MFS_trans_sf"/>
</dbReference>
<evidence type="ECO:0000256" key="4">
    <source>
        <dbReference type="ARBA" id="ARBA00022519"/>
    </source>
</evidence>
<evidence type="ECO:0000313" key="10">
    <source>
        <dbReference type="EMBL" id="ORE86017.1"/>
    </source>
</evidence>
<evidence type="ECO:0000256" key="5">
    <source>
        <dbReference type="ARBA" id="ARBA00022692"/>
    </source>
</evidence>
<dbReference type="GO" id="GO:0005886">
    <property type="term" value="C:plasma membrane"/>
    <property type="evidence" value="ECO:0007669"/>
    <property type="project" value="UniProtKB-SubCell"/>
</dbReference>
<keyword evidence="3" id="KW-1003">Cell membrane</keyword>
<feature type="transmembrane region" description="Helical" evidence="8">
    <location>
        <begin position="12"/>
        <end position="35"/>
    </location>
</feature>
<gene>
    <name evidence="10" type="ORF">ATO7_12008</name>
</gene>
<proteinExistence type="predicted"/>
<comment type="caution">
    <text evidence="10">The sequence shown here is derived from an EMBL/GenBank/DDBJ whole genome shotgun (WGS) entry which is preliminary data.</text>
</comment>
<evidence type="ECO:0000313" key="11">
    <source>
        <dbReference type="Proteomes" id="UP000192342"/>
    </source>
</evidence>
<feature type="transmembrane region" description="Helical" evidence="8">
    <location>
        <begin position="265"/>
        <end position="284"/>
    </location>
</feature>
<dbReference type="SUPFAM" id="SSF103473">
    <property type="entry name" value="MFS general substrate transporter"/>
    <property type="match status" value="1"/>
</dbReference>
<dbReference type="Gene3D" id="1.20.1250.20">
    <property type="entry name" value="MFS general substrate transporter like domains"/>
    <property type="match status" value="2"/>
</dbReference>
<dbReference type="PIRSF" id="PIRSF004925">
    <property type="entry name" value="HcaT"/>
    <property type="match status" value="1"/>
</dbReference>
<dbReference type="Pfam" id="PF12832">
    <property type="entry name" value="MFS_1_like"/>
    <property type="match status" value="1"/>
</dbReference>
<organism evidence="10 11">
    <name type="scientific">Oceanococcus atlanticus</name>
    <dbReference type="NCBI Taxonomy" id="1317117"/>
    <lineage>
        <taxon>Bacteria</taxon>
        <taxon>Pseudomonadati</taxon>
        <taxon>Pseudomonadota</taxon>
        <taxon>Gammaproteobacteria</taxon>
        <taxon>Chromatiales</taxon>
        <taxon>Oceanococcaceae</taxon>
        <taxon>Oceanococcus</taxon>
    </lineage>
</organism>
<dbReference type="RefSeq" id="WP_083562044.1">
    <property type="nucleotide sequence ID" value="NZ_AQQV01000003.1"/>
</dbReference>
<dbReference type="EMBL" id="AQQV01000003">
    <property type="protein sequence ID" value="ORE86017.1"/>
    <property type="molecule type" value="Genomic_DNA"/>
</dbReference>
<evidence type="ECO:0000256" key="2">
    <source>
        <dbReference type="ARBA" id="ARBA00022448"/>
    </source>
</evidence>
<feature type="transmembrane region" description="Helical" evidence="8">
    <location>
        <begin position="160"/>
        <end position="179"/>
    </location>
</feature>
<dbReference type="PANTHER" id="PTHR23522">
    <property type="entry name" value="BLL5896 PROTEIN"/>
    <property type="match status" value="1"/>
</dbReference>
<evidence type="ECO:0000256" key="1">
    <source>
        <dbReference type="ARBA" id="ARBA00004429"/>
    </source>
</evidence>
<feature type="transmembrane region" description="Helical" evidence="8">
    <location>
        <begin position="95"/>
        <end position="113"/>
    </location>
</feature>
<dbReference type="InterPro" id="IPR024989">
    <property type="entry name" value="MFS_assoc_dom"/>
</dbReference>
<dbReference type="STRING" id="1317117.ATO7_12008"/>
<feature type="transmembrane region" description="Helical" evidence="8">
    <location>
        <begin position="199"/>
        <end position="220"/>
    </location>
</feature>
<keyword evidence="2" id="KW-0813">Transport</keyword>
<comment type="subcellular location">
    <subcellularLocation>
        <location evidence="1">Cell inner membrane</location>
        <topology evidence="1">Multi-pass membrane protein</topology>
    </subcellularLocation>
</comment>
<dbReference type="NCBIfam" id="NF037955">
    <property type="entry name" value="mfs"/>
    <property type="match status" value="1"/>
</dbReference>
<reference evidence="10 11" key="1">
    <citation type="submission" date="2013-04" db="EMBL/GenBank/DDBJ databases">
        <title>Oceanococcus atlanticus 22II-S10r2 Genome Sequencing.</title>
        <authorList>
            <person name="Lai Q."/>
            <person name="Li G."/>
            <person name="Shao Z."/>
        </authorList>
    </citation>
    <scope>NUCLEOTIDE SEQUENCE [LARGE SCALE GENOMIC DNA]</scope>
    <source>
        <strain evidence="10 11">22II-S10r2</strain>
    </source>
</reference>
<dbReference type="GO" id="GO:0015528">
    <property type="term" value="F:lactose:proton symporter activity"/>
    <property type="evidence" value="ECO:0007669"/>
    <property type="project" value="TreeGrafter"/>
</dbReference>
<feature type="transmembrane region" description="Helical" evidence="8">
    <location>
        <begin position="134"/>
        <end position="154"/>
    </location>
</feature>
<keyword evidence="5 8" id="KW-0812">Transmembrane</keyword>
<keyword evidence="6 8" id="KW-1133">Transmembrane helix</keyword>
<feature type="transmembrane region" description="Helical" evidence="8">
    <location>
        <begin position="330"/>
        <end position="348"/>
    </location>
</feature>
<feature type="transmembrane region" description="Helical" evidence="8">
    <location>
        <begin position="296"/>
        <end position="318"/>
    </location>
</feature>
<evidence type="ECO:0000256" key="6">
    <source>
        <dbReference type="ARBA" id="ARBA00022989"/>
    </source>
</evidence>
<dbReference type="PANTHER" id="PTHR23522:SF10">
    <property type="entry name" value="3-PHENYLPROPIONIC ACID TRANSPORTER-RELATED"/>
    <property type="match status" value="1"/>
</dbReference>
<keyword evidence="7 8" id="KW-0472">Membrane</keyword>
<protein>
    <submittedName>
        <fullName evidence="10">Major facilitator superfamily protein</fullName>
    </submittedName>
</protein>
<dbReference type="InterPro" id="IPR026032">
    <property type="entry name" value="HcaT-like"/>
</dbReference>
<dbReference type="AlphaFoldDB" id="A0A1Y1SBJ1"/>